<proteinExistence type="predicted"/>
<protein>
    <recommendedName>
        <fullName evidence="1">DUSP domain-containing protein</fullName>
    </recommendedName>
</protein>
<accession>A0A7S3J9M2</accession>
<feature type="domain" description="DUSP" evidence="1">
    <location>
        <begin position="1"/>
        <end position="78"/>
    </location>
</feature>
<gene>
    <name evidence="2" type="ORF">EHAR0213_LOCUS6748</name>
</gene>
<dbReference type="PROSITE" id="PS51283">
    <property type="entry name" value="DUSP"/>
    <property type="match status" value="1"/>
</dbReference>
<dbReference type="GO" id="GO:0004843">
    <property type="term" value="F:cysteine-type deubiquitinase activity"/>
    <property type="evidence" value="ECO:0007669"/>
    <property type="project" value="InterPro"/>
</dbReference>
<evidence type="ECO:0000313" key="2">
    <source>
        <dbReference type="EMBL" id="CAE0347837.1"/>
    </source>
</evidence>
<sequence>MFIENNRNLLAMGSKKADTEGVGVLDPGPISNNNLFDESGLLKQDLEMAKDYRLVNESVWRELFEIYGGGPPIKRSHPDIYSEELSVEEEVKLANKKLRKFKRDDRK</sequence>
<name>A0A7S3J9M2_9SPIT</name>
<dbReference type="InterPro" id="IPR035927">
    <property type="entry name" value="DUSP-like_sf"/>
</dbReference>
<dbReference type="InterPro" id="IPR006615">
    <property type="entry name" value="Pept_C19_DUSP"/>
</dbReference>
<evidence type="ECO:0000259" key="1">
    <source>
        <dbReference type="PROSITE" id="PS51283"/>
    </source>
</evidence>
<organism evidence="2">
    <name type="scientific">Euplotes harpa</name>
    <dbReference type="NCBI Taxonomy" id="151035"/>
    <lineage>
        <taxon>Eukaryota</taxon>
        <taxon>Sar</taxon>
        <taxon>Alveolata</taxon>
        <taxon>Ciliophora</taxon>
        <taxon>Intramacronucleata</taxon>
        <taxon>Spirotrichea</taxon>
        <taxon>Hypotrichia</taxon>
        <taxon>Euplotida</taxon>
        <taxon>Euplotidae</taxon>
        <taxon>Euplotes</taxon>
    </lineage>
</organism>
<dbReference type="Gene3D" id="3.30.2230.10">
    <property type="entry name" value="DUSP-like"/>
    <property type="match status" value="1"/>
</dbReference>
<dbReference type="Pfam" id="PF06337">
    <property type="entry name" value="DUSP"/>
    <property type="match status" value="1"/>
</dbReference>
<dbReference type="EMBL" id="HBII01015862">
    <property type="protein sequence ID" value="CAE0347837.1"/>
    <property type="molecule type" value="Transcribed_RNA"/>
</dbReference>
<reference evidence="2" key="1">
    <citation type="submission" date="2021-01" db="EMBL/GenBank/DDBJ databases">
        <authorList>
            <person name="Corre E."/>
            <person name="Pelletier E."/>
            <person name="Niang G."/>
            <person name="Scheremetjew M."/>
            <person name="Finn R."/>
            <person name="Kale V."/>
            <person name="Holt S."/>
            <person name="Cochrane G."/>
            <person name="Meng A."/>
            <person name="Brown T."/>
            <person name="Cohen L."/>
        </authorList>
    </citation>
    <scope>NUCLEOTIDE SEQUENCE</scope>
    <source>
        <strain evidence="2">FSP1.4</strain>
    </source>
</reference>
<dbReference type="AlphaFoldDB" id="A0A7S3J9M2"/>
<dbReference type="SUPFAM" id="SSF143791">
    <property type="entry name" value="DUSP-like"/>
    <property type="match status" value="1"/>
</dbReference>